<proteinExistence type="predicted"/>
<organism evidence="1 2">
    <name type="scientific">Actinomadura chokoriensis</name>
    <dbReference type="NCBI Taxonomy" id="454156"/>
    <lineage>
        <taxon>Bacteria</taxon>
        <taxon>Bacillati</taxon>
        <taxon>Actinomycetota</taxon>
        <taxon>Actinomycetes</taxon>
        <taxon>Streptosporangiales</taxon>
        <taxon>Thermomonosporaceae</taxon>
        <taxon>Actinomadura</taxon>
    </lineage>
</organism>
<keyword evidence="2" id="KW-1185">Reference proteome</keyword>
<dbReference type="RefSeq" id="WP_371946115.1">
    <property type="nucleotide sequence ID" value="NZ_JAXCEH010000040.1"/>
</dbReference>
<comment type="caution">
    <text evidence="1">The sequence shown here is derived from an EMBL/GenBank/DDBJ whole genome shotgun (WGS) entry which is preliminary data.</text>
</comment>
<reference evidence="1 2" key="1">
    <citation type="submission" date="2023-11" db="EMBL/GenBank/DDBJ databases">
        <title>Actinomadura monticuli sp. nov., isolated from volcanic ash.</title>
        <authorList>
            <person name="Lee S.D."/>
            <person name="Yang H."/>
            <person name="Kim I.S."/>
        </authorList>
    </citation>
    <scope>NUCLEOTIDE SEQUENCE [LARGE SCALE GENOMIC DNA]</scope>
    <source>
        <strain evidence="1 2">DSM 45346</strain>
    </source>
</reference>
<protein>
    <submittedName>
        <fullName evidence="1">Uncharacterized protein</fullName>
    </submittedName>
</protein>
<gene>
    <name evidence="1" type="ORF">SM436_35865</name>
</gene>
<name>A0ABV4R858_9ACTN</name>
<accession>A0ABV4R858</accession>
<evidence type="ECO:0000313" key="2">
    <source>
        <dbReference type="Proteomes" id="UP001569904"/>
    </source>
</evidence>
<dbReference type="Proteomes" id="UP001569904">
    <property type="component" value="Unassembled WGS sequence"/>
</dbReference>
<evidence type="ECO:0000313" key="1">
    <source>
        <dbReference type="EMBL" id="MFA1559100.1"/>
    </source>
</evidence>
<dbReference type="EMBL" id="JAXCEH010000040">
    <property type="protein sequence ID" value="MFA1559100.1"/>
    <property type="molecule type" value="Genomic_DNA"/>
</dbReference>
<sequence length="81" mass="9325">MMSTLSRPEFATHVPDRPDGVAVGLVGLRRNFREYYVFFGVVTREFVALDRRVWPWREVAAHRDPNSLAAMLRVHRASAGR</sequence>